<dbReference type="InParanoid" id="A0A409XND1"/>
<gene>
    <name evidence="1" type="ORF">CVT25_008507</name>
</gene>
<evidence type="ECO:0000313" key="1">
    <source>
        <dbReference type="EMBL" id="PPQ92325.1"/>
    </source>
</evidence>
<protein>
    <submittedName>
        <fullName evidence="1">Uncharacterized protein</fullName>
    </submittedName>
</protein>
<reference evidence="1 2" key="1">
    <citation type="journal article" date="2018" name="Evol. Lett.">
        <title>Horizontal gene cluster transfer increased hallucinogenic mushroom diversity.</title>
        <authorList>
            <person name="Reynolds H.T."/>
            <person name="Vijayakumar V."/>
            <person name="Gluck-Thaler E."/>
            <person name="Korotkin H.B."/>
            <person name="Matheny P.B."/>
            <person name="Slot J.C."/>
        </authorList>
    </citation>
    <scope>NUCLEOTIDE SEQUENCE [LARGE SCALE GENOMIC DNA]</scope>
    <source>
        <strain evidence="1 2">2631</strain>
    </source>
</reference>
<sequence length="553" mass="63366">MCDIQDSPGWRSLYNSFPSPCNLQFGLYVDWFNPFTNKIAGKTSSCGAIVLYCLNLPPELHYRPENTFIIGLSPPPKAPDMITICHLLESVIASIGELGIFPGIKIPTFCFPFGVLIQVKIASFVADLEASNKVAGFMSHKATQFFSFCELTVDNLEDLDYNTWTLHNGRNEPTLTKREALATKNGYLHNWLEDILQHQLRNLWGLGRDEKEKEKLKELEKEEYWTEEDVSDSADELEELLAEVSIHELHKQNMDQSLLESENDMDVEMDQSGSRNITPTPQNYHPYSFDDDLEDPDDPDYILIDDSVIFKFTDNQVQSIRDCIHDISLPTWAQHPPTNLGELSHAKLKAHEYLTLFSVINATVLEQQHFKCFYDLIAATNIISSFKTSNTAADKFMEHYIQYHTSVQQLFPYRAEKPNHHYAMHYGLLLETWGPMVSFSEFPGERLNGLLQNIRTNRKHRDMDLTMLHQMCHQSWVTAMLSDELDLYKLAAILEPVYALAINTSTSAPPTLTAHKIAEFFSTTPQMFSDKSSFTKDNYNSLLQYLHSTGRLY</sequence>
<dbReference type="OrthoDB" id="3269001at2759"/>
<name>A0A409XND1_PSICY</name>
<accession>A0A409XND1</accession>
<dbReference type="Proteomes" id="UP000283269">
    <property type="component" value="Unassembled WGS sequence"/>
</dbReference>
<dbReference type="EMBL" id="NHYD01001055">
    <property type="protein sequence ID" value="PPQ92325.1"/>
    <property type="molecule type" value="Genomic_DNA"/>
</dbReference>
<evidence type="ECO:0000313" key="2">
    <source>
        <dbReference type="Proteomes" id="UP000283269"/>
    </source>
</evidence>
<comment type="caution">
    <text evidence="1">The sequence shown here is derived from an EMBL/GenBank/DDBJ whole genome shotgun (WGS) entry which is preliminary data.</text>
</comment>
<organism evidence="1 2">
    <name type="scientific">Psilocybe cyanescens</name>
    <dbReference type="NCBI Taxonomy" id="93625"/>
    <lineage>
        <taxon>Eukaryota</taxon>
        <taxon>Fungi</taxon>
        <taxon>Dikarya</taxon>
        <taxon>Basidiomycota</taxon>
        <taxon>Agaricomycotina</taxon>
        <taxon>Agaricomycetes</taxon>
        <taxon>Agaricomycetidae</taxon>
        <taxon>Agaricales</taxon>
        <taxon>Agaricineae</taxon>
        <taxon>Strophariaceae</taxon>
        <taxon>Psilocybe</taxon>
    </lineage>
</organism>
<keyword evidence="2" id="KW-1185">Reference proteome</keyword>
<dbReference type="AlphaFoldDB" id="A0A409XND1"/>
<proteinExistence type="predicted"/>
<dbReference type="STRING" id="93625.A0A409XND1"/>